<protein>
    <submittedName>
        <fullName evidence="2">Uncharacterized protein</fullName>
    </submittedName>
</protein>
<gene>
    <name evidence="2" type="ORF">AAFF_G00318970</name>
</gene>
<dbReference type="EMBL" id="JAINUG010000048">
    <property type="protein sequence ID" value="KAJ8405424.1"/>
    <property type="molecule type" value="Genomic_DNA"/>
</dbReference>
<keyword evidence="3" id="KW-1185">Reference proteome</keyword>
<accession>A0AAD7SMQ8</accession>
<dbReference type="Proteomes" id="UP001221898">
    <property type="component" value="Unassembled WGS sequence"/>
</dbReference>
<proteinExistence type="predicted"/>
<evidence type="ECO:0000256" key="1">
    <source>
        <dbReference type="SAM" id="MobiDB-lite"/>
    </source>
</evidence>
<evidence type="ECO:0000313" key="3">
    <source>
        <dbReference type="Proteomes" id="UP001221898"/>
    </source>
</evidence>
<evidence type="ECO:0000313" key="2">
    <source>
        <dbReference type="EMBL" id="KAJ8405424.1"/>
    </source>
</evidence>
<dbReference type="AlphaFoldDB" id="A0AAD7SMQ8"/>
<name>A0AAD7SMQ8_9TELE</name>
<organism evidence="2 3">
    <name type="scientific">Aldrovandia affinis</name>
    <dbReference type="NCBI Taxonomy" id="143900"/>
    <lineage>
        <taxon>Eukaryota</taxon>
        <taxon>Metazoa</taxon>
        <taxon>Chordata</taxon>
        <taxon>Craniata</taxon>
        <taxon>Vertebrata</taxon>
        <taxon>Euteleostomi</taxon>
        <taxon>Actinopterygii</taxon>
        <taxon>Neopterygii</taxon>
        <taxon>Teleostei</taxon>
        <taxon>Notacanthiformes</taxon>
        <taxon>Halosauridae</taxon>
        <taxon>Aldrovandia</taxon>
    </lineage>
</organism>
<reference evidence="2" key="1">
    <citation type="journal article" date="2023" name="Science">
        <title>Genome structures resolve the early diversification of teleost fishes.</title>
        <authorList>
            <person name="Parey E."/>
            <person name="Louis A."/>
            <person name="Montfort J."/>
            <person name="Bouchez O."/>
            <person name="Roques C."/>
            <person name="Iampietro C."/>
            <person name="Lluch J."/>
            <person name="Castinel A."/>
            <person name="Donnadieu C."/>
            <person name="Desvignes T."/>
            <person name="Floi Bucao C."/>
            <person name="Jouanno E."/>
            <person name="Wen M."/>
            <person name="Mejri S."/>
            <person name="Dirks R."/>
            <person name="Jansen H."/>
            <person name="Henkel C."/>
            <person name="Chen W.J."/>
            <person name="Zahm M."/>
            <person name="Cabau C."/>
            <person name="Klopp C."/>
            <person name="Thompson A.W."/>
            <person name="Robinson-Rechavi M."/>
            <person name="Braasch I."/>
            <person name="Lecointre G."/>
            <person name="Bobe J."/>
            <person name="Postlethwait J.H."/>
            <person name="Berthelot C."/>
            <person name="Roest Crollius H."/>
            <person name="Guiguen Y."/>
        </authorList>
    </citation>
    <scope>NUCLEOTIDE SEQUENCE</scope>
    <source>
        <strain evidence="2">NC1722</strain>
    </source>
</reference>
<feature type="region of interest" description="Disordered" evidence="1">
    <location>
        <begin position="35"/>
        <end position="82"/>
    </location>
</feature>
<comment type="caution">
    <text evidence="2">The sequence shown here is derived from an EMBL/GenBank/DDBJ whole genome shotgun (WGS) entry which is preliminary data.</text>
</comment>
<sequence>MKTVTQRREAANLWKKHNEEFQQDTSGHIAATLANKKDDQSDQSTMKENQHGCGSDAGVKWAEGTSMTPETVAAPGSGSAIL</sequence>